<evidence type="ECO:0000256" key="1">
    <source>
        <dbReference type="SAM" id="Phobius"/>
    </source>
</evidence>
<keyword evidence="1" id="KW-0472">Membrane</keyword>
<proteinExistence type="predicted"/>
<dbReference type="Proteomes" id="UP000649573">
    <property type="component" value="Unassembled WGS sequence"/>
</dbReference>
<dbReference type="RefSeq" id="WP_189251452.1">
    <property type="nucleotide sequence ID" value="NZ_BMRE01000001.1"/>
</dbReference>
<protein>
    <submittedName>
        <fullName evidence="2">Uncharacterized protein</fullName>
    </submittedName>
</protein>
<dbReference type="EMBL" id="BMRE01000001">
    <property type="protein sequence ID" value="GGU13102.1"/>
    <property type="molecule type" value="Genomic_DNA"/>
</dbReference>
<name>A0ABQ2UBX6_9PSEU</name>
<organism evidence="2 3">
    <name type="scientific">Lentzea flava</name>
    <dbReference type="NCBI Taxonomy" id="103732"/>
    <lineage>
        <taxon>Bacteria</taxon>
        <taxon>Bacillati</taxon>
        <taxon>Actinomycetota</taxon>
        <taxon>Actinomycetes</taxon>
        <taxon>Pseudonocardiales</taxon>
        <taxon>Pseudonocardiaceae</taxon>
        <taxon>Lentzea</taxon>
    </lineage>
</organism>
<reference evidence="3" key="1">
    <citation type="journal article" date="2019" name="Int. J. Syst. Evol. Microbiol.">
        <title>The Global Catalogue of Microorganisms (GCM) 10K type strain sequencing project: providing services to taxonomists for standard genome sequencing and annotation.</title>
        <authorList>
            <consortium name="The Broad Institute Genomics Platform"/>
            <consortium name="The Broad Institute Genome Sequencing Center for Infectious Disease"/>
            <person name="Wu L."/>
            <person name="Ma J."/>
        </authorList>
    </citation>
    <scope>NUCLEOTIDE SEQUENCE [LARGE SCALE GENOMIC DNA]</scope>
    <source>
        <strain evidence="3">JCM 3296</strain>
    </source>
</reference>
<accession>A0ABQ2UBX6</accession>
<gene>
    <name evidence="2" type="ORF">GCM10010178_00300</name>
</gene>
<keyword evidence="1" id="KW-1133">Transmembrane helix</keyword>
<feature type="transmembrane region" description="Helical" evidence="1">
    <location>
        <begin position="20"/>
        <end position="44"/>
    </location>
</feature>
<sequence length="73" mass="7154">MRLPETNAQSAATRAATRKIGLRIAALTGVVLTAGAIAAAPSIAAELSTDAVLDSVVATDGGGTGSTCCRPEN</sequence>
<comment type="caution">
    <text evidence="2">The sequence shown here is derived from an EMBL/GenBank/DDBJ whole genome shotgun (WGS) entry which is preliminary data.</text>
</comment>
<keyword evidence="1" id="KW-0812">Transmembrane</keyword>
<evidence type="ECO:0000313" key="2">
    <source>
        <dbReference type="EMBL" id="GGU13102.1"/>
    </source>
</evidence>
<evidence type="ECO:0000313" key="3">
    <source>
        <dbReference type="Proteomes" id="UP000649573"/>
    </source>
</evidence>
<keyword evidence="3" id="KW-1185">Reference proteome</keyword>